<organism evidence="2 3">
    <name type="scientific">Blepharisma stoltei</name>
    <dbReference type="NCBI Taxonomy" id="1481888"/>
    <lineage>
        <taxon>Eukaryota</taxon>
        <taxon>Sar</taxon>
        <taxon>Alveolata</taxon>
        <taxon>Ciliophora</taxon>
        <taxon>Postciliodesmatophora</taxon>
        <taxon>Heterotrichea</taxon>
        <taxon>Heterotrichida</taxon>
        <taxon>Blepharismidae</taxon>
        <taxon>Blepharisma</taxon>
    </lineage>
</organism>
<protein>
    <recommendedName>
        <fullName evidence="4">Cache domain-containing protein</fullName>
    </recommendedName>
</protein>
<feature type="transmembrane region" description="Helical" evidence="1">
    <location>
        <begin position="71"/>
        <end position="93"/>
    </location>
</feature>
<evidence type="ECO:0008006" key="4">
    <source>
        <dbReference type="Google" id="ProtNLM"/>
    </source>
</evidence>
<accession>A0AAU9ISE2</accession>
<name>A0AAU9ISE2_9CILI</name>
<feature type="transmembrane region" description="Helical" evidence="1">
    <location>
        <begin position="387"/>
        <end position="407"/>
    </location>
</feature>
<dbReference type="EMBL" id="CAJZBQ010000016">
    <property type="protein sequence ID" value="CAG9316656.1"/>
    <property type="molecule type" value="Genomic_DNA"/>
</dbReference>
<proteinExistence type="predicted"/>
<keyword evidence="1" id="KW-0472">Membrane</keyword>
<reference evidence="2" key="1">
    <citation type="submission" date="2021-09" db="EMBL/GenBank/DDBJ databases">
        <authorList>
            <consortium name="AG Swart"/>
            <person name="Singh M."/>
            <person name="Singh A."/>
            <person name="Seah K."/>
            <person name="Emmerich C."/>
        </authorList>
    </citation>
    <scope>NUCLEOTIDE SEQUENCE</scope>
    <source>
        <strain evidence="2">ATCC30299</strain>
    </source>
</reference>
<dbReference type="Proteomes" id="UP001162131">
    <property type="component" value="Unassembled WGS sequence"/>
</dbReference>
<keyword evidence="3" id="KW-1185">Reference proteome</keyword>
<evidence type="ECO:0000313" key="3">
    <source>
        <dbReference type="Proteomes" id="UP001162131"/>
    </source>
</evidence>
<dbReference type="AlphaFoldDB" id="A0AAU9ISE2"/>
<evidence type="ECO:0000313" key="2">
    <source>
        <dbReference type="EMBL" id="CAG9316656.1"/>
    </source>
</evidence>
<dbReference type="Gene3D" id="3.30.450.20">
    <property type="entry name" value="PAS domain"/>
    <property type="match status" value="1"/>
</dbReference>
<sequence length="504" mass="58206">MCNMIKNFWAELISIAKSWPIRRQMLFCYIFSIAVILAMIITLVLLNTLLLLNQTVLQIDETRNTQSSSDLISLIYTGGAALAAEMSTTEIFLRMMNNMLIFSYHESTFALEDLKSLQFQEIPESSLQVYEDVYGNRNVSFEYSAYFPLGTVDQKMLNRSSTLSYLWSNIRYLANQTTIRYLMYFEDANFIIVYPGSELPEDYDPKNEVWYQSYAENDYNDVRTTAYNDTLGNGQSIASLVYSLVDNDGKKIGTMSVDIAILAMFKKLDLQYLGHGDVSIIYWNGDIFRSGEYGFWKYSYKSMDDIAYQNFWSDIQKNASGVNYLIENDNIYRVASTSLETTIDISDEESATEGRTWYYIIMLLVNEADIMIYKEDAKSKIKEQGSLFIGITLCCSLVTTILIIYLIHHQSRTITEPLQGIIDFTYKLNTAKKIDMDELNQLKEGDYQVERLVQAYKCLASNLINKKDEYETPVVNAQRAYPPNELHRPGRILWKDYIEKIPNN</sequence>
<feature type="transmembrane region" description="Helical" evidence="1">
    <location>
        <begin position="26"/>
        <end position="51"/>
    </location>
</feature>
<keyword evidence="1" id="KW-1133">Transmembrane helix</keyword>
<gene>
    <name evidence="2" type="ORF">BSTOLATCC_MIC16764</name>
</gene>
<comment type="caution">
    <text evidence="2">The sequence shown here is derived from an EMBL/GenBank/DDBJ whole genome shotgun (WGS) entry which is preliminary data.</text>
</comment>
<evidence type="ECO:0000256" key="1">
    <source>
        <dbReference type="SAM" id="Phobius"/>
    </source>
</evidence>
<keyword evidence="1" id="KW-0812">Transmembrane</keyword>